<keyword evidence="5" id="KW-1185">Reference proteome</keyword>
<dbReference type="VEuPathDB" id="FungiDB:F4678DRAFT_426412"/>
<evidence type="ECO:0000259" key="3">
    <source>
        <dbReference type="PROSITE" id="PS51762"/>
    </source>
</evidence>
<comment type="caution">
    <text evidence="4">The sequence shown here is derived from an EMBL/GenBank/DDBJ whole genome shotgun (WGS) entry which is preliminary data.</text>
</comment>
<reference evidence="4" key="1">
    <citation type="submission" date="2022-07" db="EMBL/GenBank/DDBJ databases">
        <title>Genome Sequence of Xylaria arbuscula.</title>
        <authorList>
            <person name="Buettner E."/>
        </authorList>
    </citation>
    <scope>NUCLEOTIDE SEQUENCE</scope>
    <source>
        <strain evidence="4">VT107</strain>
    </source>
</reference>
<feature type="region of interest" description="Disordered" evidence="1">
    <location>
        <begin position="168"/>
        <end position="195"/>
    </location>
</feature>
<dbReference type="InterPro" id="IPR013320">
    <property type="entry name" value="ConA-like_dom_sf"/>
</dbReference>
<feature type="compositionally biased region" description="Polar residues" evidence="1">
    <location>
        <begin position="177"/>
        <end position="189"/>
    </location>
</feature>
<keyword evidence="2" id="KW-0732">Signal</keyword>
<dbReference type="Pfam" id="PF00722">
    <property type="entry name" value="Glyco_hydro_16"/>
    <property type="match status" value="1"/>
</dbReference>
<feature type="chain" id="PRO_5040733506" description="GH16 domain-containing protein" evidence="2">
    <location>
        <begin position="20"/>
        <end position="275"/>
    </location>
</feature>
<dbReference type="SUPFAM" id="SSF49899">
    <property type="entry name" value="Concanavalin A-like lectins/glucanases"/>
    <property type="match status" value="1"/>
</dbReference>
<dbReference type="Proteomes" id="UP001148614">
    <property type="component" value="Unassembled WGS sequence"/>
</dbReference>
<dbReference type="AlphaFoldDB" id="A0A9W8TN98"/>
<dbReference type="GO" id="GO:0004553">
    <property type="term" value="F:hydrolase activity, hydrolyzing O-glycosyl compounds"/>
    <property type="evidence" value="ECO:0007669"/>
    <property type="project" value="InterPro"/>
</dbReference>
<feature type="signal peptide" evidence="2">
    <location>
        <begin position="1"/>
        <end position="19"/>
    </location>
</feature>
<accession>A0A9W8TN98</accession>
<feature type="domain" description="GH16" evidence="3">
    <location>
        <begin position="17"/>
        <end position="273"/>
    </location>
</feature>
<dbReference type="InterPro" id="IPR000757">
    <property type="entry name" value="Beta-glucanase-like"/>
</dbReference>
<evidence type="ECO:0000313" key="4">
    <source>
        <dbReference type="EMBL" id="KAJ3573162.1"/>
    </source>
</evidence>
<evidence type="ECO:0000313" key="5">
    <source>
        <dbReference type="Proteomes" id="UP001148614"/>
    </source>
</evidence>
<gene>
    <name evidence="4" type="ORF">NPX13_g4802</name>
</gene>
<dbReference type="GO" id="GO:0005975">
    <property type="term" value="P:carbohydrate metabolic process"/>
    <property type="evidence" value="ECO:0007669"/>
    <property type="project" value="InterPro"/>
</dbReference>
<dbReference type="PROSITE" id="PS51762">
    <property type="entry name" value="GH16_2"/>
    <property type="match status" value="1"/>
</dbReference>
<sequence>MQFTRRGLVLLALAAGIEAVRTMIPTTSFNSQADFDADWNYNYPWGTDHNGGARMSKDQVKFSNGMLTLTAKKVSGQPDAVHGGQNIKINYLSGAIAAKEHFNVSRGGGYDFTGEFKATTTKGTWPAFWLTAVDSWPPEIDMAEWKGSGKIVSHYWCFLLRERRSTDLKKGQPGEGETNTNSYGSLSTPSTPPRYYRGKMLPIPARTNSTRSNANVSVKFYMDGSLVTTQIGGGFFGKPMYLIINLQMEGSSGSPGPSTDTLYQVRNLEVLTYNP</sequence>
<dbReference type="Gene3D" id="2.60.120.200">
    <property type="match status" value="1"/>
</dbReference>
<organism evidence="4 5">
    <name type="scientific">Xylaria arbuscula</name>
    <dbReference type="NCBI Taxonomy" id="114810"/>
    <lineage>
        <taxon>Eukaryota</taxon>
        <taxon>Fungi</taxon>
        <taxon>Dikarya</taxon>
        <taxon>Ascomycota</taxon>
        <taxon>Pezizomycotina</taxon>
        <taxon>Sordariomycetes</taxon>
        <taxon>Xylariomycetidae</taxon>
        <taxon>Xylariales</taxon>
        <taxon>Xylariaceae</taxon>
        <taxon>Xylaria</taxon>
    </lineage>
</organism>
<proteinExistence type="predicted"/>
<evidence type="ECO:0000256" key="2">
    <source>
        <dbReference type="SAM" id="SignalP"/>
    </source>
</evidence>
<evidence type="ECO:0000256" key="1">
    <source>
        <dbReference type="SAM" id="MobiDB-lite"/>
    </source>
</evidence>
<protein>
    <recommendedName>
        <fullName evidence="3">GH16 domain-containing protein</fullName>
    </recommendedName>
</protein>
<dbReference type="EMBL" id="JANPWZ010000704">
    <property type="protein sequence ID" value="KAJ3573162.1"/>
    <property type="molecule type" value="Genomic_DNA"/>
</dbReference>
<name>A0A9W8TN98_9PEZI</name>